<protein>
    <submittedName>
        <fullName evidence="2">Uncharacterized protein</fullName>
    </submittedName>
</protein>
<dbReference type="Proteomes" id="UP000672526">
    <property type="component" value="Unassembled WGS sequence"/>
</dbReference>
<keyword evidence="1" id="KW-0472">Membrane</keyword>
<comment type="caution">
    <text evidence="2">The sequence shown here is derived from an EMBL/GenBank/DDBJ whole genome shotgun (WGS) entry which is preliminary data.</text>
</comment>
<reference evidence="2 3" key="1">
    <citation type="submission" date="2021-02" db="EMBL/GenBank/DDBJ databases">
        <authorList>
            <person name="Vanwijnsberghe S."/>
        </authorList>
    </citation>
    <scope>NUCLEOTIDE SEQUENCE [LARGE SCALE GENOMIC DNA]</scope>
    <source>
        <strain evidence="2 3">LMG 31837</strain>
    </source>
</reference>
<evidence type="ECO:0000313" key="2">
    <source>
        <dbReference type="EMBL" id="CAE6763662.1"/>
    </source>
</evidence>
<evidence type="ECO:0000256" key="1">
    <source>
        <dbReference type="SAM" id="Phobius"/>
    </source>
</evidence>
<dbReference type="EMBL" id="CAJNBK010000009">
    <property type="protein sequence ID" value="CAE6763662.1"/>
    <property type="molecule type" value="Genomic_DNA"/>
</dbReference>
<feature type="transmembrane region" description="Helical" evidence="1">
    <location>
        <begin position="12"/>
        <end position="31"/>
    </location>
</feature>
<dbReference type="RefSeq" id="WP_211612480.1">
    <property type="nucleotide sequence ID" value="NZ_CAJNBK010000009.1"/>
</dbReference>
<organism evidence="2 3">
    <name type="scientific">Paraburkholderia haematera</name>
    <dbReference type="NCBI Taxonomy" id="2793077"/>
    <lineage>
        <taxon>Bacteria</taxon>
        <taxon>Pseudomonadati</taxon>
        <taxon>Pseudomonadota</taxon>
        <taxon>Betaproteobacteria</taxon>
        <taxon>Burkholderiales</taxon>
        <taxon>Burkholderiaceae</taxon>
        <taxon>Paraburkholderia</taxon>
    </lineage>
</organism>
<name>A0ABM8RNZ5_9BURK</name>
<keyword evidence="1" id="KW-0812">Transmembrane</keyword>
<keyword evidence="3" id="KW-1185">Reference proteome</keyword>
<accession>A0ABM8RNZ5</accession>
<sequence length="66" mass="7362">MLDLYLEISGTAVGLCVLSAILRSLFGLIVWPDIRRLVQPGGKHEMNAAWKALALEPKEGRNLRFL</sequence>
<evidence type="ECO:0000313" key="3">
    <source>
        <dbReference type="Proteomes" id="UP000672526"/>
    </source>
</evidence>
<keyword evidence="1" id="KW-1133">Transmembrane helix</keyword>
<proteinExistence type="predicted"/>
<gene>
    <name evidence="2" type="ORF">R69888_03526</name>
</gene>